<feature type="compositionally biased region" description="Basic residues" evidence="1">
    <location>
        <begin position="191"/>
        <end position="200"/>
    </location>
</feature>
<keyword evidence="2" id="KW-0472">Membrane</keyword>
<evidence type="ECO:0008006" key="5">
    <source>
        <dbReference type="Google" id="ProtNLM"/>
    </source>
</evidence>
<comment type="caution">
    <text evidence="3">The sequence shown here is derived from an EMBL/GenBank/DDBJ whole genome shotgun (WGS) entry which is preliminary data.</text>
</comment>
<protein>
    <recommendedName>
        <fullName evidence="5">Adhesin domain-containing protein</fullName>
    </recommendedName>
</protein>
<feature type="compositionally biased region" description="Low complexity" evidence="1">
    <location>
        <begin position="113"/>
        <end position="125"/>
    </location>
</feature>
<dbReference type="Proteomes" id="UP000827284">
    <property type="component" value="Unassembled WGS sequence"/>
</dbReference>
<sequence>MDIKKIHPDSSGWDASVERDIFGNQAPYASGPSPHFSNNSNNNQAYPPQNPNSAPEDNEGTAPYLAKPYIPESALPNSNGIFNKINEHTQESLPTYREQPDSNPNVPGVIVHAPNAPLAPLAIPQPASPPQPQPTQSRNISQWALQEQPHSPQHYGAIAPVAPAESLLPGQQPQLQHQQLQHQTRSPLKQQRAKKSRRRPRSESEVNEPLLPFGTKKSIRKKSRQSLCQASVIFLDRFGWAILLVAAAMILLDRYLGPALIQKDACTIAAGGTLDEDNFQLSYTPNSTVIIRLLDGIVGDVTIIENETWDDEDLFMIDVSSRSPSKVALDLIKVNAKWSNDLVNWTMGLDPANGPLVDQQALLKSTCTRTNVTFTIPKIHSGLFKVELETRQGTARILLSKPEALLGNVRIKAIDGDIFVDSTSVKGVTEMTVQGNGTISGKLLTSGKTTMSVEEGSIDIEIDTDLDLVGSQAKNLDLVLSNKKGPINLVQTRRFDGRFSLSSGLGNVALESSSMDKIHYTADSNDHYRKGWITKNGLEPPNALPSIQATADEGPIHVVIQK</sequence>
<reference evidence="3" key="1">
    <citation type="submission" date="2021-11" db="EMBL/GenBank/DDBJ databases">
        <authorList>
            <person name="Herlambang A."/>
            <person name="Guo Y."/>
            <person name="Takashima Y."/>
            <person name="Nishizawa T."/>
        </authorList>
    </citation>
    <scope>NUCLEOTIDE SEQUENCE</scope>
    <source>
        <strain evidence="3">E1425</strain>
    </source>
</reference>
<feature type="region of interest" description="Disordered" evidence="1">
    <location>
        <begin position="171"/>
        <end position="210"/>
    </location>
</feature>
<keyword evidence="4" id="KW-1185">Reference proteome</keyword>
<accession>A0A9P3LVG4</accession>
<feature type="compositionally biased region" description="Low complexity" evidence="1">
    <location>
        <begin position="171"/>
        <end position="183"/>
    </location>
</feature>
<keyword evidence="2" id="KW-1133">Transmembrane helix</keyword>
<feature type="region of interest" description="Disordered" evidence="1">
    <location>
        <begin position="24"/>
        <end position="140"/>
    </location>
</feature>
<evidence type="ECO:0000256" key="2">
    <source>
        <dbReference type="SAM" id="Phobius"/>
    </source>
</evidence>
<gene>
    <name evidence="3" type="ORF">EMPS_04410</name>
</gene>
<name>A0A9P3LVG4_9FUNG</name>
<dbReference type="EMBL" id="BQFW01000006">
    <property type="protein sequence ID" value="GJJ72053.1"/>
    <property type="molecule type" value="Genomic_DNA"/>
</dbReference>
<feature type="compositionally biased region" description="Low complexity" evidence="1">
    <location>
        <begin position="30"/>
        <end position="55"/>
    </location>
</feature>
<dbReference type="OrthoDB" id="2384767at2759"/>
<proteinExistence type="predicted"/>
<feature type="transmembrane region" description="Helical" evidence="2">
    <location>
        <begin position="227"/>
        <end position="252"/>
    </location>
</feature>
<keyword evidence="2" id="KW-0812">Transmembrane</keyword>
<evidence type="ECO:0000313" key="3">
    <source>
        <dbReference type="EMBL" id="GJJ72053.1"/>
    </source>
</evidence>
<reference evidence="3" key="2">
    <citation type="journal article" date="2022" name="Microbiol. Resour. Announc.">
        <title>Whole-Genome Sequence of Entomortierella parvispora E1425, a Mucoromycotan Fungus Associated with Burkholderiaceae-Related Endosymbiotic Bacteria.</title>
        <authorList>
            <person name="Herlambang A."/>
            <person name="Guo Y."/>
            <person name="Takashima Y."/>
            <person name="Narisawa K."/>
            <person name="Ohta H."/>
            <person name="Nishizawa T."/>
        </authorList>
    </citation>
    <scope>NUCLEOTIDE SEQUENCE</scope>
    <source>
        <strain evidence="3">E1425</strain>
    </source>
</reference>
<dbReference type="AlphaFoldDB" id="A0A9P3LVG4"/>
<organism evidence="3 4">
    <name type="scientific">Entomortierella parvispora</name>
    <dbReference type="NCBI Taxonomy" id="205924"/>
    <lineage>
        <taxon>Eukaryota</taxon>
        <taxon>Fungi</taxon>
        <taxon>Fungi incertae sedis</taxon>
        <taxon>Mucoromycota</taxon>
        <taxon>Mortierellomycotina</taxon>
        <taxon>Mortierellomycetes</taxon>
        <taxon>Mortierellales</taxon>
        <taxon>Mortierellaceae</taxon>
        <taxon>Entomortierella</taxon>
    </lineage>
</organism>
<evidence type="ECO:0000256" key="1">
    <source>
        <dbReference type="SAM" id="MobiDB-lite"/>
    </source>
</evidence>
<evidence type="ECO:0000313" key="4">
    <source>
        <dbReference type="Proteomes" id="UP000827284"/>
    </source>
</evidence>